<reference evidence="2" key="1">
    <citation type="submission" date="2018-09" db="EMBL/GenBank/DDBJ databases">
        <authorList>
            <person name="Zhu H."/>
        </authorList>
    </citation>
    <scope>NUCLEOTIDE SEQUENCE [LARGE SCALE GENOMIC DNA]</scope>
    <source>
        <strain evidence="2">K1R23-30</strain>
    </source>
</reference>
<dbReference type="AlphaFoldDB" id="A0A3A3FGV5"/>
<keyword evidence="2" id="KW-1185">Reference proteome</keyword>
<protein>
    <submittedName>
        <fullName evidence="1">Uncharacterized protein</fullName>
    </submittedName>
</protein>
<dbReference type="Proteomes" id="UP000265955">
    <property type="component" value="Unassembled WGS sequence"/>
</dbReference>
<comment type="caution">
    <text evidence="1">The sequence shown here is derived from an EMBL/GenBank/DDBJ whole genome shotgun (WGS) entry which is preliminary data.</text>
</comment>
<accession>A0A3A3FGV5</accession>
<evidence type="ECO:0000313" key="1">
    <source>
        <dbReference type="EMBL" id="RJF92621.1"/>
    </source>
</evidence>
<sequence>MTPYSSTLYKKDYSILISDAAGNPVSGATVTVNISPVNYRKGSYRWQSNLERLGTGSPTEGSWVFSTPVFTCPNEDANRNGVREAAEDVNGNGVLDPGVPIIVNVSGTTDAAGIANISLIYPKDRANWTDVGLTVRGAVSGTESMSRNVFTLPALADDFTKLMISPPGQPSPYGTRECTSAF</sequence>
<dbReference type="EMBL" id="QYUO01000003">
    <property type="protein sequence ID" value="RJF92621.1"/>
    <property type="molecule type" value="Genomic_DNA"/>
</dbReference>
<name>A0A3A3FGV5_9BURK</name>
<organism evidence="1 2">
    <name type="scientific">Noviherbaspirillum saxi</name>
    <dbReference type="NCBI Taxonomy" id="2320863"/>
    <lineage>
        <taxon>Bacteria</taxon>
        <taxon>Pseudomonadati</taxon>
        <taxon>Pseudomonadota</taxon>
        <taxon>Betaproteobacteria</taxon>
        <taxon>Burkholderiales</taxon>
        <taxon>Oxalobacteraceae</taxon>
        <taxon>Noviherbaspirillum</taxon>
    </lineage>
</organism>
<evidence type="ECO:0000313" key="2">
    <source>
        <dbReference type="Proteomes" id="UP000265955"/>
    </source>
</evidence>
<gene>
    <name evidence="1" type="ORF">D3871_28975</name>
</gene>
<proteinExistence type="predicted"/>